<dbReference type="OrthoDB" id="994996at2759"/>
<organism evidence="2 3">
    <name type="scientific">Gossypium klotzschianum</name>
    <dbReference type="NCBI Taxonomy" id="34286"/>
    <lineage>
        <taxon>Eukaryota</taxon>
        <taxon>Viridiplantae</taxon>
        <taxon>Streptophyta</taxon>
        <taxon>Embryophyta</taxon>
        <taxon>Tracheophyta</taxon>
        <taxon>Spermatophyta</taxon>
        <taxon>Magnoliopsida</taxon>
        <taxon>eudicotyledons</taxon>
        <taxon>Gunneridae</taxon>
        <taxon>Pentapetalae</taxon>
        <taxon>rosids</taxon>
        <taxon>malvids</taxon>
        <taxon>Malvales</taxon>
        <taxon>Malvaceae</taxon>
        <taxon>Malvoideae</taxon>
        <taxon>Gossypium</taxon>
    </lineage>
</organism>
<dbReference type="AlphaFoldDB" id="A0A7J8TV64"/>
<evidence type="ECO:0000313" key="3">
    <source>
        <dbReference type="Proteomes" id="UP000593573"/>
    </source>
</evidence>
<protein>
    <recommendedName>
        <fullName evidence="4">Retrotransposon gag domain-containing protein</fullName>
    </recommendedName>
</protein>
<evidence type="ECO:0008006" key="4">
    <source>
        <dbReference type="Google" id="ProtNLM"/>
    </source>
</evidence>
<comment type="caution">
    <text evidence="2">The sequence shown here is derived from an EMBL/GenBank/DDBJ whole genome shotgun (WGS) entry which is preliminary data.</text>
</comment>
<keyword evidence="3" id="KW-1185">Reference proteome</keyword>
<feature type="non-terminal residue" evidence="2">
    <location>
        <position position="1"/>
    </location>
</feature>
<sequence>MSIEDDTTKYTENEARAKLRWLTRRGTIREYMREFSELMLHISDLSENEAFFSFTDGLKTWAKQELQRRGVQELTNAMMVTEFIVELVPRRDRFESSKPNRKGNGGYHEEDEEGHSYYDNGSSSDNDNRKPQ</sequence>
<evidence type="ECO:0000256" key="1">
    <source>
        <dbReference type="SAM" id="MobiDB-lite"/>
    </source>
</evidence>
<name>A0A7J8TV64_9ROSI</name>
<dbReference type="Proteomes" id="UP000593573">
    <property type="component" value="Unassembled WGS sequence"/>
</dbReference>
<gene>
    <name evidence="2" type="ORF">Goklo_026512</name>
</gene>
<accession>A0A7J8TV64</accession>
<reference evidence="2 3" key="1">
    <citation type="journal article" date="2019" name="Genome Biol. Evol.">
        <title>Insights into the evolution of the New World diploid cottons (Gossypium, subgenus Houzingenia) based on genome sequencing.</title>
        <authorList>
            <person name="Grover C.E."/>
            <person name="Arick M.A. 2nd"/>
            <person name="Thrash A."/>
            <person name="Conover J.L."/>
            <person name="Sanders W.S."/>
            <person name="Peterson D.G."/>
            <person name="Frelichowski J.E."/>
            <person name="Scheffler J.A."/>
            <person name="Scheffler B.E."/>
            <person name="Wendel J.F."/>
        </authorList>
    </citation>
    <scope>NUCLEOTIDE SEQUENCE [LARGE SCALE GENOMIC DNA]</scope>
    <source>
        <strain evidence="2">57</strain>
        <tissue evidence="2">Leaf</tissue>
    </source>
</reference>
<evidence type="ECO:0000313" key="2">
    <source>
        <dbReference type="EMBL" id="MBA0642049.1"/>
    </source>
</evidence>
<feature type="region of interest" description="Disordered" evidence="1">
    <location>
        <begin position="94"/>
        <end position="132"/>
    </location>
</feature>
<dbReference type="EMBL" id="JABFAB010000002">
    <property type="protein sequence ID" value="MBA0642049.1"/>
    <property type="molecule type" value="Genomic_DNA"/>
</dbReference>
<proteinExistence type="predicted"/>